<comment type="caution">
    <text evidence="1">The sequence shown here is derived from an EMBL/GenBank/DDBJ whole genome shotgun (WGS) entry which is preliminary data.</text>
</comment>
<reference evidence="1 2" key="1">
    <citation type="journal article" date="2015" name="Plant Cell">
        <title>Oil accumulation by the oleaginous diatom Fistulifera solaris as revealed by the genome and transcriptome.</title>
        <authorList>
            <person name="Tanaka T."/>
            <person name="Maeda Y."/>
            <person name="Veluchamy A."/>
            <person name="Tanaka M."/>
            <person name="Abida H."/>
            <person name="Marechal E."/>
            <person name="Bowler C."/>
            <person name="Muto M."/>
            <person name="Sunaga Y."/>
            <person name="Tanaka M."/>
            <person name="Yoshino T."/>
            <person name="Taniguchi T."/>
            <person name="Fukuda Y."/>
            <person name="Nemoto M."/>
            <person name="Matsumoto M."/>
            <person name="Wong P.S."/>
            <person name="Aburatani S."/>
            <person name="Fujibuchi W."/>
        </authorList>
    </citation>
    <scope>NUCLEOTIDE SEQUENCE [LARGE SCALE GENOMIC DNA]</scope>
    <source>
        <strain evidence="1 2">JPCC DA0580</strain>
    </source>
</reference>
<dbReference type="SUPFAM" id="SSF52047">
    <property type="entry name" value="RNI-like"/>
    <property type="match status" value="1"/>
</dbReference>
<evidence type="ECO:0000313" key="2">
    <source>
        <dbReference type="Proteomes" id="UP000198406"/>
    </source>
</evidence>
<organism evidence="1 2">
    <name type="scientific">Fistulifera solaris</name>
    <name type="common">Oleaginous diatom</name>
    <dbReference type="NCBI Taxonomy" id="1519565"/>
    <lineage>
        <taxon>Eukaryota</taxon>
        <taxon>Sar</taxon>
        <taxon>Stramenopiles</taxon>
        <taxon>Ochrophyta</taxon>
        <taxon>Bacillariophyta</taxon>
        <taxon>Bacillariophyceae</taxon>
        <taxon>Bacillariophycidae</taxon>
        <taxon>Naviculales</taxon>
        <taxon>Naviculaceae</taxon>
        <taxon>Fistulifera</taxon>
    </lineage>
</organism>
<gene>
    <name evidence="1" type="ORF">FisN_12Hh065</name>
</gene>
<dbReference type="AlphaFoldDB" id="A0A1Z5K218"/>
<name>A0A1Z5K218_FISSO</name>
<dbReference type="EMBL" id="BDSP01000144">
    <property type="protein sequence ID" value="GAX20219.1"/>
    <property type="molecule type" value="Genomic_DNA"/>
</dbReference>
<proteinExistence type="predicted"/>
<protein>
    <submittedName>
        <fullName evidence="1">Uncharacterized protein</fullName>
    </submittedName>
</protein>
<accession>A0A1Z5K218</accession>
<evidence type="ECO:0000313" key="1">
    <source>
        <dbReference type="EMBL" id="GAX20219.1"/>
    </source>
</evidence>
<dbReference type="Proteomes" id="UP000198406">
    <property type="component" value="Unassembled WGS sequence"/>
</dbReference>
<dbReference type="InParanoid" id="A0A1Z5K218"/>
<sequence>MRTATESVLEEIPPSRLNLRHLPYLQYRNGPILPIYKFKRTPCAEELKQLTGLLAIRQANNTLIVTGVSFGCVDRELFFQGNHAFEGSLIQQITLAYDEKYIYTKSGSFGCTIVGRSDYAIAETAAFVWGLESNIQTMHVHCNERFDFGAVLNEQLDLLLRNGQSKIELIVSNISPAQAKYIAQVPHPIVLELGNSLDSFSDGGYAFVEALHGRESPFGNLRLGREIHAPLGFCFQQLLLCKSIDNLEILCFVAPLLIRELLLASAKAVSFTIDISDSLRLDWTTIEIVPRHLSVEFSSCESVAHIDFIASFLRHLAALGDLVKLKLALCPKWVRGIPESIAEELIRVIDANQNMEELYMRYTFIEYDKHLGEIYAAMEHHKGLRRFKVDQYLDKVDPGYTILKQLLKKNRSIEVLYYFGERITDGDEIDRIYSFNGFFRGSEGLAQSSLSFMTPLVGEALTRSASCDFQRNALLMANHTDTLLELVQFSLLLTSEVCISSIEE</sequence>
<keyword evidence="2" id="KW-1185">Reference proteome</keyword>